<organism evidence="1 2">
    <name type="scientific">Cyclocybe aegerita</name>
    <name type="common">Black poplar mushroom</name>
    <name type="synonym">Agrocybe aegerita</name>
    <dbReference type="NCBI Taxonomy" id="1973307"/>
    <lineage>
        <taxon>Eukaryota</taxon>
        <taxon>Fungi</taxon>
        <taxon>Dikarya</taxon>
        <taxon>Basidiomycota</taxon>
        <taxon>Agaricomycotina</taxon>
        <taxon>Agaricomycetes</taxon>
        <taxon>Agaricomycetidae</taxon>
        <taxon>Agaricales</taxon>
        <taxon>Agaricineae</taxon>
        <taxon>Bolbitiaceae</taxon>
        <taxon>Cyclocybe</taxon>
    </lineage>
</organism>
<dbReference type="AlphaFoldDB" id="A0A8S0WN24"/>
<dbReference type="EMBL" id="CACVBS010000054">
    <property type="protein sequence ID" value="CAA7266397.1"/>
    <property type="molecule type" value="Genomic_DNA"/>
</dbReference>
<evidence type="ECO:0000313" key="1">
    <source>
        <dbReference type="EMBL" id="CAA7266397.1"/>
    </source>
</evidence>
<reference evidence="1 2" key="1">
    <citation type="submission" date="2020-01" db="EMBL/GenBank/DDBJ databases">
        <authorList>
            <person name="Gupta K D."/>
        </authorList>
    </citation>
    <scope>NUCLEOTIDE SEQUENCE [LARGE SCALE GENOMIC DNA]</scope>
</reference>
<proteinExistence type="predicted"/>
<sequence>MRDWLGSLQDFSSSGLTIDDLPKLNILEAGLLKLKSDAVLAEQVQKTKVVGQDDIWSSINLYRHLERLQTLIGRPKNEAAARAWTDAFLFRVSAMVLQNETMVLSMKQSIPPTAMKSPSSTTLHGVVEYTAEAADRSVDEIFLSDPAIERMKLAMPSGLVVTVAKSFSMSLQDHIPQAVCKMKPVVCGVLTVGDTWIFLVVVMNSNSDGAKYWQSEEISILTLTPPGHARITSPWPDVVAGILADWMKQRFEDIEGGDDWFEVGL</sequence>
<comment type="caution">
    <text evidence="1">The sequence shown here is derived from an EMBL/GenBank/DDBJ whole genome shotgun (WGS) entry which is preliminary data.</text>
</comment>
<dbReference type="Proteomes" id="UP000467700">
    <property type="component" value="Unassembled WGS sequence"/>
</dbReference>
<name>A0A8S0WN24_CYCAE</name>
<gene>
    <name evidence="1" type="ORF">AAE3_LOCUS8635</name>
</gene>
<accession>A0A8S0WN24</accession>
<keyword evidence="2" id="KW-1185">Reference proteome</keyword>
<protein>
    <submittedName>
        <fullName evidence="1">Uncharacterized protein</fullName>
    </submittedName>
</protein>
<dbReference type="OrthoDB" id="2720314at2759"/>
<evidence type="ECO:0000313" key="2">
    <source>
        <dbReference type="Proteomes" id="UP000467700"/>
    </source>
</evidence>